<dbReference type="CDD" id="cd05819">
    <property type="entry name" value="NHL"/>
    <property type="match status" value="1"/>
</dbReference>
<evidence type="ECO:0000256" key="1">
    <source>
        <dbReference type="ARBA" id="ARBA00022737"/>
    </source>
</evidence>
<dbReference type="AlphaFoldDB" id="A0A084JZ77"/>
<dbReference type="SUPFAM" id="SSF63825">
    <property type="entry name" value="YWTD domain"/>
    <property type="match status" value="1"/>
</dbReference>
<dbReference type="Proteomes" id="UP000239997">
    <property type="component" value="Unassembled WGS sequence"/>
</dbReference>
<dbReference type="PANTHER" id="PTHR24104">
    <property type="entry name" value="E3 UBIQUITIN-PROTEIN LIGASE NHLRC1-RELATED"/>
    <property type="match status" value="1"/>
</dbReference>
<accession>A0A084JZ77</accession>
<protein>
    <recommendedName>
        <fullName evidence="7">Cell surface protein</fullName>
    </recommendedName>
</protein>
<keyword evidence="6" id="KW-1185">Reference proteome</keyword>
<dbReference type="GO" id="GO:0000209">
    <property type="term" value="P:protein polyubiquitination"/>
    <property type="evidence" value="ECO:0007669"/>
    <property type="project" value="TreeGrafter"/>
</dbReference>
<evidence type="ECO:0000313" key="4">
    <source>
        <dbReference type="EMBL" id="PRX13254.1"/>
    </source>
</evidence>
<proteinExistence type="predicted"/>
<dbReference type="EMBL" id="JPJI01000023">
    <property type="protein sequence ID" value="KEZ94261.1"/>
    <property type="molecule type" value="Genomic_DNA"/>
</dbReference>
<dbReference type="EMBL" id="PVNA01000004">
    <property type="protein sequence ID" value="PRX13254.1"/>
    <property type="molecule type" value="Genomic_DNA"/>
</dbReference>
<organism evidence="3 5">
    <name type="scientific">Nonlabens ulvanivorans</name>
    <name type="common">Persicivirga ulvanivorans</name>
    <dbReference type="NCBI Taxonomy" id="906888"/>
    <lineage>
        <taxon>Bacteria</taxon>
        <taxon>Pseudomonadati</taxon>
        <taxon>Bacteroidota</taxon>
        <taxon>Flavobacteriia</taxon>
        <taxon>Flavobacteriales</taxon>
        <taxon>Flavobacteriaceae</taxon>
        <taxon>Nonlabens</taxon>
    </lineage>
</organism>
<name>A0A084JZ77_NONUL</name>
<dbReference type="Proteomes" id="UP000028531">
    <property type="component" value="Unassembled WGS sequence"/>
</dbReference>
<dbReference type="GO" id="GO:0061630">
    <property type="term" value="F:ubiquitin protein ligase activity"/>
    <property type="evidence" value="ECO:0007669"/>
    <property type="project" value="TreeGrafter"/>
</dbReference>
<dbReference type="PROSITE" id="PS51257">
    <property type="entry name" value="PROKAR_LIPOPROTEIN"/>
    <property type="match status" value="1"/>
</dbReference>
<reference evidence="4 6" key="2">
    <citation type="submission" date="2018-03" db="EMBL/GenBank/DDBJ databases">
        <title>Genomic Encyclopedia of Archaeal and Bacterial Type Strains, Phase II (KMG-II): from individual species to whole genera.</title>
        <authorList>
            <person name="Goeker M."/>
        </authorList>
    </citation>
    <scope>NUCLEOTIDE SEQUENCE [LARGE SCALE GENOMIC DNA]</scope>
    <source>
        <strain evidence="4 6">DSM 22727</strain>
    </source>
</reference>
<dbReference type="RefSeq" id="WP_036580414.1">
    <property type="nucleotide sequence ID" value="NZ_JPJI01000023.1"/>
</dbReference>
<dbReference type="OrthoDB" id="9782304at2"/>
<evidence type="ECO:0000256" key="2">
    <source>
        <dbReference type="PROSITE-ProRule" id="PRU00504"/>
    </source>
</evidence>
<comment type="caution">
    <text evidence="3">The sequence shown here is derived from an EMBL/GenBank/DDBJ whole genome shotgun (WGS) entry which is preliminary data.</text>
</comment>
<dbReference type="GO" id="GO:0008270">
    <property type="term" value="F:zinc ion binding"/>
    <property type="evidence" value="ECO:0007669"/>
    <property type="project" value="UniProtKB-KW"/>
</dbReference>
<evidence type="ECO:0000313" key="5">
    <source>
        <dbReference type="Proteomes" id="UP000028531"/>
    </source>
</evidence>
<dbReference type="PROSITE" id="PS51125">
    <property type="entry name" value="NHL"/>
    <property type="match status" value="1"/>
</dbReference>
<sequence length="292" mass="33210">MRTLIYIIVAATTIISCTDKAAVPQDWQFEKVIELDGINPIGIAMDGNDIFLSDGDHNRVVKVDEDGSVLFEMEGFERPMHIDFGESDFEITDKVTTSLLKERALFIPEYGRDSIAVMRDNKMDYLVLQDSLDAPAAISVFEDEIAIADFYPNRVLYYDGKEWISIGTEGKELGQLYYPTDVQITENYIYIADAYNHRAQVFDKTGKAIAIIGADQKINAATGIYVTDNEVLLTDFENGRVLIFDMKHQLKQIIETNIDKPTDIFVQDGLMYITNYRKGQLIKYILKDITHE</sequence>
<dbReference type="InterPro" id="IPR001258">
    <property type="entry name" value="NHL_repeat"/>
</dbReference>
<dbReference type="Gene3D" id="2.120.10.30">
    <property type="entry name" value="TolB, C-terminal domain"/>
    <property type="match status" value="1"/>
</dbReference>
<dbReference type="InterPro" id="IPR011042">
    <property type="entry name" value="6-blade_b-propeller_TolB-like"/>
</dbReference>
<dbReference type="PANTHER" id="PTHR24104:SF25">
    <property type="entry name" value="PROTEIN LIN-41"/>
    <property type="match status" value="1"/>
</dbReference>
<feature type="repeat" description="NHL" evidence="2">
    <location>
        <begin position="165"/>
        <end position="205"/>
    </location>
</feature>
<gene>
    <name evidence="3" type="ORF">IL45_03675</name>
    <name evidence="4" type="ORF">LY02_02315</name>
</gene>
<dbReference type="InterPro" id="IPR050952">
    <property type="entry name" value="TRIM-NHL_E3_ligases"/>
</dbReference>
<reference evidence="3 5" key="1">
    <citation type="submission" date="2014-07" db="EMBL/GenBank/DDBJ databases">
        <title>Draft genome sequence of Nonlabens ulvanivorans, an ulvan degrading bacterium.</title>
        <authorList>
            <person name="Kopel M."/>
            <person name="Helbert W."/>
            <person name="Henrissat B."/>
            <person name="Doniger T."/>
            <person name="Banin E."/>
        </authorList>
    </citation>
    <scope>NUCLEOTIDE SEQUENCE [LARGE SCALE GENOMIC DNA]</scope>
    <source>
        <strain evidence="3 5">PLR</strain>
    </source>
</reference>
<evidence type="ECO:0000313" key="3">
    <source>
        <dbReference type="EMBL" id="KEZ94261.1"/>
    </source>
</evidence>
<dbReference type="GO" id="GO:0043161">
    <property type="term" value="P:proteasome-mediated ubiquitin-dependent protein catabolic process"/>
    <property type="evidence" value="ECO:0007669"/>
    <property type="project" value="TreeGrafter"/>
</dbReference>
<evidence type="ECO:0000313" key="6">
    <source>
        <dbReference type="Proteomes" id="UP000239997"/>
    </source>
</evidence>
<keyword evidence="1" id="KW-0677">Repeat</keyword>
<evidence type="ECO:0008006" key="7">
    <source>
        <dbReference type="Google" id="ProtNLM"/>
    </source>
</evidence>